<feature type="region of interest" description="Disordered" evidence="1">
    <location>
        <begin position="23"/>
        <end position="60"/>
    </location>
</feature>
<organism evidence="2 3">
    <name type="scientific">Gordonia aichiensis NBRC 108223</name>
    <dbReference type="NCBI Taxonomy" id="1220583"/>
    <lineage>
        <taxon>Bacteria</taxon>
        <taxon>Bacillati</taxon>
        <taxon>Actinomycetota</taxon>
        <taxon>Actinomycetes</taxon>
        <taxon>Mycobacteriales</taxon>
        <taxon>Gordoniaceae</taxon>
        <taxon>Gordonia</taxon>
    </lineage>
</organism>
<comment type="caution">
    <text evidence="2">The sequence shown here is derived from an EMBL/GenBank/DDBJ whole genome shotgun (WGS) entry which is preliminary data.</text>
</comment>
<evidence type="ECO:0000313" key="2">
    <source>
        <dbReference type="EMBL" id="GAC48556.1"/>
    </source>
</evidence>
<dbReference type="EMBL" id="BANR01000006">
    <property type="protein sequence ID" value="GAC48556.1"/>
    <property type="molecule type" value="Genomic_DNA"/>
</dbReference>
<accession>L7KJ94</accession>
<sequence length="189" mass="20548">MRMTSTGRPVPDALPRTANTARLHRNGPAPALRHPTHHAETAQMRSGETAQTRNGDATARSHHAVMALIRRADMVLGNPDATMQKHLAEDVPTGNARVPRNHHGGSRRMQGRGPARRHPMTTTHPHHRPGRAAVASDARARSTPRSRPPGRMPGDPDPTTGTRTRIHRHLSGVHWPPSADSAARRGDAD</sequence>
<keyword evidence="3" id="KW-1185">Reference proteome</keyword>
<feature type="compositionally biased region" description="Basic residues" evidence="1">
    <location>
        <begin position="99"/>
        <end position="130"/>
    </location>
</feature>
<name>L7KJ94_9ACTN</name>
<feature type="compositionally biased region" description="Low complexity" evidence="1">
    <location>
        <begin position="131"/>
        <end position="145"/>
    </location>
</feature>
<evidence type="ECO:0000256" key="1">
    <source>
        <dbReference type="SAM" id="MobiDB-lite"/>
    </source>
</evidence>
<dbReference type="STRING" id="1220583.GOACH_06_00530"/>
<gene>
    <name evidence="2" type="ORF">GOACH_06_00530</name>
</gene>
<protein>
    <submittedName>
        <fullName evidence="2">Uncharacterized protein</fullName>
    </submittedName>
</protein>
<evidence type="ECO:0000313" key="3">
    <source>
        <dbReference type="Proteomes" id="UP000010988"/>
    </source>
</evidence>
<dbReference type="Proteomes" id="UP000010988">
    <property type="component" value="Unassembled WGS sequence"/>
</dbReference>
<dbReference type="AlphaFoldDB" id="L7KJ94"/>
<proteinExistence type="predicted"/>
<feature type="region of interest" description="Disordered" evidence="1">
    <location>
        <begin position="91"/>
        <end position="189"/>
    </location>
</feature>
<reference evidence="2 3" key="1">
    <citation type="submission" date="2012-12" db="EMBL/GenBank/DDBJ databases">
        <title>Whole genome shotgun sequence of Gordonia aichiensis NBRC 108223.</title>
        <authorList>
            <person name="Isaki-Nakamura S."/>
            <person name="Hosoyama A."/>
            <person name="Tsuchikane K."/>
            <person name="Ando Y."/>
            <person name="Baba S."/>
            <person name="Ohji S."/>
            <person name="Hamada M."/>
            <person name="Tamura T."/>
            <person name="Yamazoe A."/>
            <person name="Yamazaki S."/>
            <person name="Fujita N."/>
        </authorList>
    </citation>
    <scope>NUCLEOTIDE SEQUENCE [LARGE SCALE GENOMIC DNA]</scope>
    <source>
        <strain evidence="2 3">NBRC 108223</strain>
    </source>
</reference>
<feature type="compositionally biased region" description="Polar residues" evidence="1">
    <location>
        <begin position="43"/>
        <end position="55"/>
    </location>
</feature>